<protein>
    <submittedName>
        <fullName evidence="1">Uncharacterized protein</fullName>
    </submittedName>
</protein>
<name>A0A178MFL0_9CHLR</name>
<evidence type="ECO:0000313" key="2">
    <source>
        <dbReference type="Proteomes" id="UP000078287"/>
    </source>
</evidence>
<sequence length="144" mass="14477">MAKVILQIGASRIVLMDSISYVDESDRGAFVVSGSHGGTSSARYALAVPLAGVVFNDAGIGKDNAGIAGLAMLDAQRIPALAVAHTSARIGDAADTWEHGIISACNVSAAVRGVRVGMAVREAAALVLREGGFLTAAGAEDAEG</sequence>
<dbReference type="STRING" id="1707952.A6A03_11785"/>
<organism evidence="1 2">
    <name type="scientific">Chloroflexus islandicus</name>
    <dbReference type="NCBI Taxonomy" id="1707952"/>
    <lineage>
        <taxon>Bacteria</taxon>
        <taxon>Bacillati</taxon>
        <taxon>Chloroflexota</taxon>
        <taxon>Chloroflexia</taxon>
        <taxon>Chloroflexales</taxon>
        <taxon>Chloroflexineae</taxon>
        <taxon>Chloroflexaceae</taxon>
        <taxon>Chloroflexus</taxon>
    </lineage>
</organism>
<dbReference type="Proteomes" id="UP000078287">
    <property type="component" value="Unassembled WGS sequence"/>
</dbReference>
<reference evidence="1 2" key="1">
    <citation type="submission" date="2016-04" db="EMBL/GenBank/DDBJ databases">
        <title>Chloroflexus islandicus sp. nov., a thermophilic filamentous anoxygenic phototrophic bacterium from geyser Strokkur (Iceland).</title>
        <authorList>
            <person name="Gaisin V.A."/>
            <person name="Kalashnikov A.M."/>
            <person name="Sukhacheva M.V."/>
            <person name="Grouzdev D.S."/>
            <person name="Ivanov T.M."/>
            <person name="Kuznetsov B."/>
            <person name="Gorlenko V.M."/>
        </authorList>
    </citation>
    <scope>NUCLEOTIDE SEQUENCE [LARGE SCALE GENOMIC DNA]</scope>
    <source>
        <strain evidence="2">isl-2</strain>
    </source>
</reference>
<accession>A0A178MFL0</accession>
<dbReference type="RefSeq" id="WP_066785416.1">
    <property type="nucleotide sequence ID" value="NZ_LWQS01000042.1"/>
</dbReference>
<dbReference type="OrthoDB" id="1115380at2"/>
<proteinExistence type="predicted"/>
<dbReference type="AlphaFoldDB" id="A0A178MFL0"/>
<dbReference type="EMBL" id="LWQS01000042">
    <property type="protein sequence ID" value="OAN46835.1"/>
    <property type="molecule type" value="Genomic_DNA"/>
</dbReference>
<keyword evidence="2" id="KW-1185">Reference proteome</keyword>
<comment type="caution">
    <text evidence="1">The sequence shown here is derived from an EMBL/GenBank/DDBJ whole genome shotgun (WGS) entry which is preliminary data.</text>
</comment>
<gene>
    <name evidence="1" type="ORF">A6A03_11785</name>
</gene>
<evidence type="ECO:0000313" key="1">
    <source>
        <dbReference type="EMBL" id="OAN46835.1"/>
    </source>
</evidence>